<dbReference type="FunCoup" id="E3LYT6">
    <property type="interactions" value="19"/>
</dbReference>
<dbReference type="EMBL" id="DS268419">
    <property type="protein sequence ID" value="EFO86865.1"/>
    <property type="molecule type" value="Genomic_DNA"/>
</dbReference>
<dbReference type="OMA" id="WINQAHM"/>
<protein>
    <submittedName>
        <fullName evidence="2">CRE-ENG-1 protein</fullName>
    </submittedName>
</protein>
<reference evidence="2" key="1">
    <citation type="submission" date="2007-07" db="EMBL/GenBank/DDBJ databases">
        <title>PCAP assembly of the Caenorhabditis remanei genome.</title>
        <authorList>
            <consortium name="The Caenorhabditis remanei Sequencing Consortium"/>
            <person name="Wilson R.K."/>
        </authorList>
    </citation>
    <scope>NUCLEOTIDE SEQUENCE [LARGE SCALE GENOMIC DNA]</scope>
    <source>
        <strain evidence="2">PB4641</strain>
    </source>
</reference>
<proteinExistence type="predicted"/>
<dbReference type="PANTHER" id="PTHR13246">
    <property type="entry name" value="ENDO BETA N-ACETYLGLUCOSAMINIDASE"/>
    <property type="match status" value="1"/>
</dbReference>
<gene>
    <name evidence="2" type="primary">Cre-eng-1</name>
    <name evidence="2" type="ORF">CRE_04517</name>
</gene>
<dbReference type="eggNOG" id="KOG2331">
    <property type="taxonomic scope" value="Eukaryota"/>
</dbReference>
<accession>E3LYT6</accession>
<feature type="domain" description="Cytosolic endo-beta-N-acetylglucosaminidase TIM barrel" evidence="1">
    <location>
        <begin position="60"/>
        <end position="337"/>
    </location>
</feature>
<evidence type="ECO:0000313" key="2">
    <source>
        <dbReference type="EMBL" id="EFO86865.1"/>
    </source>
</evidence>
<sequence length="448" mass="51939">MTITPITTLEELWNWEKREDVGNEYIEPLAHYKSHSGPQILVCHDMKGGYLEEETVEGKQFENEKYPYMFLNWWEIDIFNYFSHNFVTIPPEGYTKIAHKHGISYRTLSIFKLPEFPGVLSLGTFITEWIPGKEICSKILESEEAMERTVASLVAVSNHFGFDGWLINIENEIDENKVDLLVRFCASLTRKSKQINSNSKIIWYDSVLHSGKLKWQNALNSENNKFYEACDAIYLNYNWKDGDLLRSAEFGLLERIFVGIDVWARGCVGEFKCDQSFALAKLFHMSVALFGPGWIYEKFSEENQIYKGIQFWSKLYPHVKTRPLTSGNLSTNFDTGMDGSWHYRLSNVQLQPQNITTSCHQVIGKGLTLFGRHRKFLIFSFDNITFESMKIVCESDKPIEMILNRTELISKMNEHEWIYKSSGILESISIQTTSHDETVIRIFSVISH</sequence>
<dbReference type="InterPro" id="IPR032979">
    <property type="entry name" value="ENGase"/>
</dbReference>
<dbReference type="STRING" id="31234.E3LYT6"/>
<dbReference type="OrthoDB" id="284473at2759"/>
<name>E3LYT6_CAERE</name>
<dbReference type="FunFam" id="3.20.20.80:FF:000248">
    <property type="entry name" value="Endo-b-N-acetylGlucosaminidase"/>
    <property type="match status" value="1"/>
</dbReference>
<keyword evidence="3" id="KW-1185">Reference proteome</keyword>
<dbReference type="HOGENOM" id="CLU_032246_0_0_1"/>
<dbReference type="InterPro" id="IPR005201">
    <property type="entry name" value="TIM_ENGase"/>
</dbReference>
<evidence type="ECO:0000313" key="3">
    <source>
        <dbReference type="Proteomes" id="UP000008281"/>
    </source>
</evidence>
<organism evidence="3">
    <name type="scientific">Caenorhabditis remanei</name>
    <name type="common">Caenorhabditis vulgaris</name>
    <dbReference type="NCBI Taxonomy" id="31234"/>
    <lineage>
        <taxon>Eukaryota</taxon>
        <taxon>Metazoa</taxon>
        <taxon>Ecdysozoa</taxon>
        <taxon>Nematoda</taxon>
        <taxon>Chromadorea</taxon>
        <taxon>Rhabditida</taxon>
        <taxon>Rhabditina</taxon>
        <taxon>Rhabditomorpha</taxon>
        <taxon>Rhabditoidea</taxon>
        <taxon>Rhabditidae</taxon>
        <taxon>Peloderinae</taxon>
        <taxon>Caenorhabditis</taxon>
    </lineage>
</organism>
<dbReference type="GO" id="GO:0033925">
    <property type="term" value="F:mannosyl-glycoprotein endo-beta-N-acetylglucosaminidase activity"/>
    <property type="evidence" value="ECO:0007669"/>
    <property type="project" value="UniProtKB-EC"/>
</dbReference>
<dbReference type="PANTHER" id="PTHR13246:SF1">
    <property type="entry name" value="CYTOSOLIC ENDO-BETA-N-ACETYLGLUCOSAMINIDASE"/>
    <property type="match status" value="1"/>
</dbReference>
<evidence type="ECO:0000259" key="1">
    <source>
        <dbReference type="Pfam" id="PF03644"/>
    </source>
</evidence>
<dbReference type="Pfam" id="PF03644">
    <property type="entry name" value="Glyco_hydro_85"/>
    <property type="match status" value="1"/>
</dbReference>
<dbReference type="AlphaFoldDB" id="E3LYT6"/>
<dbReference type="Proteomes" id="UP000008281">
    <property type="component" value="Unassembled WGS sequence"/>
</dbReference>
<dbReference type="InParanoid" id="E3LYT6"/>
<dbReference type="CDD" id="cd06547">
    <property type="entry name" value="GH85_ENGase"/>
    <property type="match status" value="1"/>
</dbReference>
<dbReference type="GO" id="GO:0005829">
    <property type="term" value="C:cytosol"/>
    <property type="evidence" value="ECO:0007669"/>
    <property type="project" value="UniProtKB-SubCell"/>
</dbReference>
<dbReference type="Gene3D" id="3.20.20.80">
    <property type="entry name" value="Glycosidases"/>
    <property type="match status" value="2"/>
</dbReference>